<evidence type="ECO:0000259" key="1">
    <source>
        <dbReference type="Pfam" id="PF06094"/>
    </source>
</evidence>
<sequence length="185" mass="20871">MTDPQFFGYGSLVNLQTHDYANPRPATLKGWKRVWQQSKERNVAFLSVLPSADTEIEGLLACVPNGDWAALDLREHQYDRIDVTNAMGQSAPTAVYQGQPAKIADGALTRPFLLSYLDVIIDGFLEHFGEDGVQRFFKTTDRWDTPALNDRQNPIYPRYVQVSPDALDLVDHHLSKLPTVVKQPM</sequence>
<keyword evidence="2" id="KW-0808">Transferase</keyword>
<accession>A0A1M5NW87</accession>
<dbReference type="EMBL" id="FQXB01000001">
    <property type="protein sequence ID" value="SHG93738.1"/>
    <property type="molecule type" value="Genomic_DNA"/>
</dbReference>
<gene>
    <name evidence="2" type="ORF">SAMN05444003_1624</name>
</gene>
<dbReference type="Pfam" id="PF06094">
    <property type="entry name" value="GGACT"/>
    <property type="match status" value="1"/>
</dbReference>
<dbReference type="Proteomes" id="UP000184074">
    <property type="component" value="Unassembled WGS sequence"/>
</dbReference>
<reference evidence="2 3" key="1">
    <citation type="submission" date="2016-11" db="EMBL/GenBank/DDBJ databases">
        <authorList>
            <person name="Jaros S."/>
            <person name="Januszkiewicz K."/>
            <person name="Wedrychowicz H."/>
        </authorList>
    </citation>
    <scope>NUCLEOTIDE SEQUENCE [LARGE SCALE GENOMIC DNA]</scope>
    <source>
        <strain evidence="2 3">DSM 28715</strain>
    </source>
</reference>
<protein>
    <submittedName>
        <fullName evidence="2">Gamma-glutamyl cyclotransferase, AIG2-like</fullName>
    </submittedName>
</protein>
<dbReference type="InterPro" id="IPR009288">
    <property type="entry name" value="AIG2-like_dom"/>
</dbReference>
<dbReference type="Gene3D" id="3.10.490.10">
    <property type="entry name" value="Gamma-glutamyl cyclotransferase-like"/>
    <property type="match status" value="1"/>
</dbReference>
<evidence type="ECO:0000313" key="3">
    <source>
        <dbReference type="Proteomes" id="UP000184074"/>
    </source>
</evidence>
<dbReference type="AlphaFoldDB" id="A0A1M5NW87"/>
<dbReference type="InterPro" id="IPR013024">
    <property type="entry name" value="GGCT-like"/>
</dbReference>
<dbReference type="InterPro" id="IPR036568">
    <property type="entry name" value="GGCT-like_sf"/>
</dbReference>
<name>A0A1M5NW87_9RHOB</name>
<dbReference type="SUPFAM" id="SSF110857">
    <property type="entry name" value="Gamma-glutamyl cyclotransferase-like"/>
    <property type="match status" value="1"/>
</dbReference>
<evidence type="ECO:0000313" key="2">
    <source>
        <dbReference type="EMBL" id="SHG93738.1"/>
    </source>
</evidence>
<dbReference type="OrthoDB" id="5567366at2"/>
<proteinExistence type="predicted"/>
<keyword evidence="3" id="KW-1185">Reference proteome</keyword>
<dbReference type="GO" id="GO:0016740">
    <property type="term" value="F:transferase activity"/>
    <property type="evidence" value="ECO:0007669"/>
    <property type="project" value="UniProtKB-KW"/>
</dbReference>
<feature type="domain" description="Gamma-glutamylcyclotransferase AIG2-like" evidence="1">
    <location>
        <begin position="7"/>
        <end position="98"/>
    </location>
</feature>
<dbReference type="RefSeq" id="WP_072900287.1">
    <property type="nucleotide sequence ID" value="NZ_FQXB01000001.1"/>
</dbReference>
<dbReference type="STRING" id="1508389.SAMN05444003_1624"/>
<dbReference type="CDD" id="cd06661">
    <property type="entry name" value="GGCT_like"/>
    <property type="match status" value="1"/>
</dbReference>
<organism evidence="2 3">
    <name type="scientific">Cognatiyoonia sediminum</name>
    <dbReference type="NCBI Taxonomy" id="1508389"/>
    <lineage>
        <taxon>Bacteria</taxon>
        <taxon>Pseudomonadati</taxon>
        <taxon>Pseudomonadota</taxon>
        <taxon>Alphaproteobacteria</taxon>
        <taxon>Rhodobacterales</taxon>
        <taxon>Paracoccaceae</taxon>
        <taxon>Cognatiyoonia</taxon>
    </lineage>
</organism>